<dbReference type="AlphaFoldDB" id="A0A6J8DRR1"/>
<evidence type="ECO:0000313" key="3">
    <source>
        <dbReference type="Proteomes" id="UP000507470"/>
    </source>
</evidence>
<gene>
    <name evidence="2" type="ORF">MCOR_43808</name>
</gene>
<evidence type="ECO:0000313" key="2">
    <source>
        <dbReference type="EMBL" id="CAC5410635.1"/>
    </source>
</evidence>
<name>A0A6J8DRR1_MYTCO</name>
<dbReference type="Pfam" id="PF21787">
    <property type="entry name" value="TNP-like_RNaseH_N"/>
    <property type="match status" value="1"/>
</dbReference>
<evidence type="ECO:0000259" key="1">
    <source>
        <dbReference type="Pfam" id="PF21787"/>
    </source>
</evidence>
<organism evidence="2 3">
    <name type="scientific">Mytilus coruscus</name>
    <name type="common">Sea mussel</name>
    <dbReference type="NCBI Taxonomy" id="42192"/>
    <lineage>
        <taxon>Eukaryota</taxon>
        <taxon>Metazoa</taxon>
        <taxon>Spiralia</taxon>
        <taxon>Lophotrochozoa</taxon>
        <taxon>Mollusca</taxon>
        <taxon>Bivalvia</taxon>
        <taxon>Autobranchia</taxon>
        <taxon>Pteriomorphia</taxon>
        <taxon>Mytilida</taxon>
        <taxon>Mytiloidea</taxon>
        <taxon>Mytilidae</taxon>
        <taxon>Mytilinae</taxon>
        <taxon>Mytilus</taxon>
    </lineage>
</organism>
<dbReference type="EMBL" id="CACVKT020007784">
    <property type="protein sequence ID" value="CAC5410635.1"/>
    <property type="molecule type" value="Genomic_DNA"/>
</dbReference>
<sequence>MRCQPMIIRWCLFIRPKSSKAYDAVRETSFINLLSTRKFFVYSHYIKSATGFQTDVVQMLKEEVAKIGLFDEQWKSDVGLLFDEVKVKENLVYDNITGELVVYVDLDSVGNQILEHENLANNTSSKPAKLMLVLMVRGVTTSSVLLCCFCNN</sequence>
<dbReference type="InterPro" id="IPR048365">
    <property type="entry name" value="TNP-like_RNaseH_N"/>
</dbReference>
<dbReference type="Proteomes" id="UP000507470">
    <property type="component" value="Unassembled WGS sequence"/>
</dbReference>
<feature type="domain" description="Transposable element P transposase-like RNase H" evidence="1">
    <location>
        <begin position="50"/>
        <end position="141"/>
    </location>
</feature>
<protein>
    <recommendedName>
        <fullName evidence="1">Transposable element P transposase-like RNase H domain-containing protein</fullName>
    </recommendedName>
</protein>
<keyword evidence="3" id="KW-1185">Reference proteome</keyword>
<proteinExistence type="predicted"/>
<reference evidence="2 3" key="1">
    <citation type="submission" date="2020-06" db="EMBL/GenBank/DDBJ databases">
        <authorList>
            <person name="Li R."/>
            <person name="Bekaert M."/>
        </authorList>
    </citation>
    <scope>NUCLEOTIDE SEQUENCE [LARGE SCALE GENOMIC DNA]</scope>
    <source>
        <strain evidence="3">wild</strain>
    </source>
</reference>
<dbReference type="OrthoDB" id="2441813at2759"/>
<accession>A0A6J8DRR1</accession>